<organism evidence="2 3">
    <name type="scientific">Kitasatospora indigofera</name>
    <dbReference type="NCBI Taxonomy" id="67307"/>
    <lineage>
        <taxon>Bacteria</taxon>
        <taxon>Bacillati</taxon>
        <taxon>Actinomycetota</taxon>
        <taxon>Actinomycetes</taxon>
        <taxon>Kitasatosporales</taxon>
        <taxon>Streptomycetaceae</taxon>
        <taxon>Kitasatospora</taxon>
    </lineage>
</organism>
<reference evidence="2" key="1">
    <citation type="journal article" date="2014" name="Int. J. Syst. Evol. Microbiol.">
        <title>Complete genome sequence of Corynebacterium casei LMG S-19264T (=DSM 44701T), isolated from a smear-ripened cheese.</title>
        <authorList>
            <consortium name="US DOE Joint Genome Institute (JGI-PGF)"/>
            <person name="Walter F."/>
            <person name="Albersmeier A."/>
            <person name="Kalinowski J."/>
            <person name="Ruckert C."/>
        </authorList>
    </citation>
    <scope>NUCLEOTIDE SEQUENCE</scope>
    <source>
        <strain evidence="2">JCM 4646</strain>
    </source>
</reference>
<reference evidence="2" key="2">
    <citation type="submission" date="2020-09" db="EMBL/GenBank/DDBJ databases">
        <authorList>
            <person name="Sun Q."/>
            <person name="Ohkuma M."/>
        </authorList>
    </citation>
    <scope>NUCLEOTIDE SEQUENCE</scope>
    <source>
        <strain evidence="2">JCM 4646</strain>
    </source>
</reference>
<accession>A0A919KRD9</accession>
<keyword evidence="3" id="KW-1185">Reference proteome</keyword>
<dbReference type="Proteomes" id="UP000617734">
    <property type="component" value="Unassembled WGS sequence"/>
</dbReference>
<evidence type="ECO:0000256" key="1">
    <source>
        <dbReference type="SAM" id="SignalP"/>
    </source>
</evidence>
<evidence type="ECO:0000313" key="2">
    <source>
        <dbReference type="EMBL" id="GHH69613.1"/>
    </source>
</evidence>
<feature type="signal peptide" evidence="1">
    <location>
        <begin position="1"/>
        <end position="35"/>
    </location>
</feature>
<evidence type="ECO:0000313" key="3">
    <source>
        <dbReference type="Proteomes" id="UP000617734"/>
    </source>
</evidence>
<gene>
    <name evidence="2" type="ORF">GCM10018781_28370</name>
</gene>
<sequence>MLDPMRRNHVRTVLGLATTALAGGIALTGAGAASAAIGGGCGGPGWKQTCISAGGGQVSAQVTTNFASNNCTEQIIIWDYTTGGQALATSFPCRSGQYSYTYTLTNPTPGHDYKAEARFYWQPGSGYDYQLSPDLWY</sequence>
<comment type="caution">
    <text evidence="2">The sequence shown here is derived from an EMBL/GenBank/DDBJ whole genome shotgun (WGS) entry which is preliminary data.</text>
</comment>
<protein>
    <submittedName>
        <fullName evidence="2">Uncharacterized protein</fullName>
    </submittedName>
</protein>
<name>A0A919KRD9_9ACTN</name>
<proteinExistence type="predicted"/>
<feature type="chain" id="PRO_5037035105" evidence="1">
    <location>
        <begin position="36"/>
        <end position="137"/>
    </location>
</feature>
<dbReference type="EMBL" id="BNBO01000012">
    <property type="protein sequence ID" value="GHH69613.1"/>
    <property type="molecule type" value="Genomic_DNA"/>
</dbReference>
<dbReference type="AlphaFoldDB" id="A0A919KRD9"/>
<keyword evidence="1" id="KW-0732">Signal</keyword>